<dbReference type="SUPFAM" id="SSF54001">
    <property type="entry name" value="Cysteine proteinases"/>
    <property type="match status" value="1"/>
</dbReference>
<dbReference type="PANTHER" id="PTHR43215:SF14">
    <property type="entry name" value="RADIAL SPOKE HEAD 1 HOMOLOG"/>
    <property type="match status" value="1"/>
</dbReference>
<keyword evidence="3" id="KW-0677">Repeat</keyword>
<dbReference type="CDD" id="cd16510">
    <property type="entry name" value="RING-HC_IAPs"/>
    <property type="match status" value="1"/>
</dbReference>
<keyword evidence="4" id="KW-0863">Zinc-finger</keyword>
<feature type="compositionally biased region" description="Basic and acidic residues" evidence="5">
    <location>
        <begin position="80"/>
        <end position="92"/>
    </location>
</feature>
<protein>
    <recommendedName>
        <fullName evidence="10">MATH domain-containing protein</fullName>
    </recommendedName>
</protein>
<dbReference type="InterPro" id="IPR001394">
    <property type="entry name" value="Peptidase_C19_UCH"/>
</dbReference>
<name>A0A6G1GRJ7_9PEZI</name>
<dbReference type="SMART" id="SM00698">
    <property type="entry name" value="MORN"/>
    <property type="match status" value="4"/>
</dbReference>
<dbReference type="PANTHER" id="PTHR43215">
    <property type="entry name" value="RADIAL SPOKE HEAD 1 HOMOLOG"/>
    <property type="match status" value="1"/>
</dbReference>
<feature type="region of interest" description="Disordered" evidence="5">
    <location>
        <begin position="1"/>
        <end position="338"/>
    </location>
</feature>
<dbReference type="InterPro" id="IPR038765">
    <property type="entry name" value="Papain-like_cys_pep_sf"/>
</dbReference>
<keyword evidence="4" id="KW-0479">Metal-binding</keyword>
<dbReference type="Gene3D" id="3.90.70.10">
    <property type="entry name" value="Cysteine proteinases"/>
    <property type="match status" value="1"/>
</dbReference>
<evidence type="ECO:0000259" key="6">
    <source>
        <dbReference type="PROSITE" id="PS50089"/>
    </source>
</evidence>
<dbReference type="GO" id="GO:0016579">
    <property type="term" value="P:protein deubiquitination"/>
    <property type="evidence" value="ECO:0007669"/>
    <property type="project" value="InterPro"/>
</dbReference>
<dbReference type="Pfam" id="PF02493">
    <property type="entry name" value="MORN"/>
    <property type="match status" value="4"/>
</dbReference>
<evidence type="ECO:0000256" key="3">
    <source>
        <dbReference type="ARBA" id="ARBA00022737"/>
    </source>
</evidence>
<dbReference type="Gene3D" id="2.60.210.10">
    <property type="entry name" value="Apoptosis, Tumor Necrosis Factor Receptor Associated Protein 2, Chain A"/>
    <property type="match status" value="1"/>
</dbReference>
<dbReference type="CDD" id="cd00121">
    <property type="entry name" value="MATH"/>
    <property type="match status" value="1"/>
</dbReference>
<dbReference type="OrthoDB" id="294378at2759"/>
<dbReference type="GO" id="GO:0005737">
    <property type="term" value="C:cytoplasm"/>
    <property type="evidence" value="ECO:0007669"/>
    <property type="project" value="UniProtKB-SubCell"/>
</dbReference>
<feature type="compositionally biased region" description="Pro residues" evidence="5">
    <location>
        <begin position="991"/>
        <end position="1011"/>
    </location>
</feature>
<accession>A0A6G1GRJ7</accession>
<dbReference type="InterPro" id="IPR001841">
    <property type="entry name" value="Znf_RING"/>
</dbReference>
<feature type="compositionally biased region" description="Polar residues" evidence="5">
    <location>
        <begin position="62"/>
        <end position="79"/>
    </location>
</feature>
<keyword evidence="4" id="KW-0862">Zinc</keyword>
<evidence type="ECO:0000256" key="2">
    <source>
        <dbReference type="ARBA" id="ARBA00022490"/>
    </source>
</evidence>
<dbReference type="Pfam" id="PF13920">
    <property type="entry name" value="zf-C3HC4_3"/>
    <property type="match status" value="1"/>
</dbReference>
<evidence type="ECO:0000256" key="1">
    <source>
        <dbReference type="ARBA" id="ARBA00004496"/>
    </source>
</evidence>
<dbReference type="SUPFAM" id="SSF57850">
    <property type="entry name" value="RING/U-box"/>
    <property type="match status" value="1"/>
</dbReference>
<evidence type="ECO:0000259" key="7">
    <source>
        <dbReference type="PROSITE" id="PS50144"/>
    </source>
</evidence>
<evidence type="ECO:0008006" key="10">
    <source>
        <dbReference type="Google" id="ProtNLM"/>
    </source>
</evidence>
<comment type="subcellular location">
    <subcellularLocation>
        <location evidence="1">Cytoplasm</location>
    </subcellularLocation>
</comment>
<dbReference type="Proteomes" id="UP000800041">
    <property type="component" value="Unassembled WGS sequence"/>
</dbReference>
<dbReference type="Pfam" id="PF00443">
    <property type="entry name" value="UCH"/>
    <property type="match status" value="1"/>
</dbReference>
<dbReference type="CDD" id="cd02257">
    <property type="entry name" value="Peptidase_C19"/>
    <property type="match status" value="1"/>
</dbReference>
<dbReference type="PROSITE" id="PS50089">
    <property type="entry name" value="ZF_RING_2"/>
    <property type="match status" value="1"/>
</dbReference>
<feature type="compositionally biased region" description="Polar residues" evidence="5">
    <location>
        <begin position="137"/>
        <end position="172"/>
    </location>
</feature>
<dbReference type="GO" id="GO:0008270">
    <property type="term" value="F:zinc ion binding"/>
    <property type="evidence" value="ECO:0007669"/>
    <property type="project" value="UniProtKB-KW"/>
</dbReference>
<feature type="compositionally biased region" description="Polar residues" evidence="5">
    <location>
        <begin position="253"/>
        <end position="275"/>
    </location>
</feature>
<evidence type="ECO:0000313" key="9">
    <source>
        <dbReference type="Proteomes" id="UP000800041"/>
    </source>
</evidence>
<dbReference type="PROSITE" id="PS50144">
    <property type="entry name" value="MATH"/>
    <property type="match status" value="1"/>
</dbReference>
<dbReference type="EMBL" id="ML977175">
    <property type="protein sequence ID" value="KAF1983368.1"/>
    <property type="molecule type" value="Genomic_DNA"/>
</dbReference>
<feature type="compositionally biased region" description="Pro residues" evidence="5">
    <location>
        <begin position="1018"/>
        <end position="1082"/>
    </location>
</feature>
<keyword evidence="9" id="KW-1185">Reference proteome</keyword>
<dbReference type="InterPro" id="IPR003409">
    <property type="entry name" value="MORN"/>
</dbReference>
<feature type="domain" description="RING-type" evidence="6">
    <location>
        <begin position="1419"/>
        <end position="1454"/>
    </location>
</feature>
<organism evidence="8 9">
    <name type="scientific">Aulographum hederae CBS 113979</name>
    <dbReference type="NCBI Taxonomy" id="1176131"/>
    <lineage>
        <taxon>Eukaryota</taxon>
        <taxon>Fungi</taxon>
        <taxon>Dikarya</taxon>
        <taxon>Ascomycota</taxon>
        <taxon>Pezizomycotina</taxon>
        <taxon>Dothideomycetes</taxon>
        <taxon>Pleosporomycetidae</taxon>
        <taxon>Aulographales</taxon>
        <taxon>Aulographaceae</taxon>
    </lineage>
</organism>
<dbReference type="InterPro" id="IPR008974">
    <property type="entry name" value="TRAF-like"/>
</dbReference>
<dbReference type="Gene3D" id="2.20.110.10">
    <property type="entry name" value="Histone H3 K4-specific methyltransferase SET7/9 N-terminal domain"/>
    <property type="match status" value="1"/>
</dbReference>
<dbReference type="SUPFAM" id="SSF49599">
    <property type="entry name" value="TRAF domain-like"/>
    <property type="match status" value="1"/>
</dbReference>
<dbReference type="InterPro" id="IPR002083">
    <property type="entry name" value="MATH/TRAF_dom"/>
</dbReference>
<dbReference type="Gene3D" id="3.30.40.10">
    <property type="entry name" value="Zinc/RING finger domain, C3HC4 (zinc finger)"/>
    <property type="match status" value="1"/>
</dbReference>
<evidence type="ECO:0000313" key="8">
    <source>
        <dbReference type="EMBL" id="KAF1983368.1"/>
    </source>
</evidence>
<dbReference type="InterPro" id="IPR013083">
    <property type="entry name" value="Znf_RING/FYVE/PHD"/>
</dbReference>
<proteinExistence type="predicted"/>
<feature type="compositionally biased region" description="Polar residues" evidence="5">
    <location>
        <begin position="224"/>
        <end position="240"/>
    </location>
</feature>
<feature type="compositionally biased region" description="Basic and acidic residues" evidence="5">
    <location>
        <begin position="310"/>
        <end position="325"/>
    </location>
</feature>
<keyword evidence="2" id="KW-0963">Cytoplasm</keyword>
<reference evidence="8" key="1">
    <citation type="journal article" date="2020" name="Stud. Mycol.">
        <title>101 Dothideomycetes genomes: a test case for predicting lifestyles and emergence of pathogens.</title>
        <authorList>
            <person name="Haridas S."/>
            <person name="Albert R."/>
            <person name="Binder M."/>
            <person name="Bloem J."/>
            <person name="Labutti K."/>
            <person name="Salamov A."/>
            <person name="Andreopoulos B."/>
            <person name="Baker S."/>
            <person name="Barry K."/>
            <person name="Bills G."/>
            <person name="Bluhm B."/>
            <person name="Cannon C."/>
            <person name="Castanera R."/>
            <person name="Culley D."/>
            <person name="Daum C."/>
            <person name="Ezra D."/>
            <person name="Gonzalez J."/>
            <person name="Henrissat B."/>
            <person name="Kuo A."/>
            <person name="Liang C."/>
            <person name="Lipzen A."/>
            <person name="Lutzoni F."/>
            <person name="Magnuson J."/>
            <person name="Mondo S."/>
            <person name="Nolan M."/>
            <person name="Ohm R."/>
            <person name="Pangilinan J."/>
            <person name="Park H.-J."/>
            <person name="Ramirez L."/>
            <person name="Alfaro M."/>
            <person name="Sun H."/>
            <person name="Tritt A."/>
            <person name="Yoshinaga Y."/>
            <person name="Zwiers L.-H."/>
            <person name="Turgeon B."/>
            <person name="Goodwin S."/>
            <person name="Spatafora J."/>
            <person name="Crous P."/>
            <person name="Grigoriev I."/>
        </authorList>
    </citation>
    <scope>NUCLEOTIDE SEQUENCE</scope>
    <source>
        <strain evidence="8">CBS 113979</strain>
    </source>
</reference>
<feature type="region of interest" description="Disordered" evidence="5">
    <location>
        <begin position="988"/>
        <end position="1143"/>
    </location>
</feature>
<sequence length="1466" mass="162046">MSVATSSTIEPPPLLYGQRSPSPPPPSFSPTHISPRSPPIMPSLNPHAVPAPAPAPTPASAETTDAVMTSSTTLTPQVQNHDRERPSMDSHNEPSAQTTSEERSDTGMEDSNVPDQAAAAAMPERDSDAMDTDISEDSPSNSSTHSNFAVHSSEVSGQTRESQNEEQTSTNEDAPPLTNGDSAPSVEGDSSPDHSMDHTAASMDGDSPPPQSMDNAAMDEDGRSSPTDNGTTYATVNNDSPPAPNRQIISMAEDSQQFDPLFSSDSTVPDQNAPPQHQEHHDDDMDSDDDSGPHWQELLEDSTTPDEEELKGFGEEKDAQDHDYWQTKNSTTLNDPEYRPGAYGRIDWTVDRCNGSRENQNKELLMRSEAVTIGGYDWKIKFYPRGIAGDYEYMGVYVECTSLMSDRSRSSSGDDTFASLMNVLPPPDSPARNLIHPSPPFNGNEYVEMRPGVVAQIVVVAYNPDEPRVHCHKADLHRFCARQSDWGWSRFRQFYEACHRQRGQRQALLRNDKLAFTAHIRIIEDDTGCLGEHITTENPEWDSFGLTGFKPMKWAKTRGGNVTSVVAYWMTCRPFIVFLTTVDIAHPGLDSRRPPMKMVAALQKVLYETMTLDPMSDREVSLKPILDALLWYGIATKLGKLDAVQIMEILRRKIEDELEGTKFAYVMNSIFGKRANRSVGGTPVPRRFQVGGTAQSIREAIAQSESQFESTFAPDLPLPQVIEIELERQRFDEKKRSWAKLVNRVELDEEIEVQGEVYYLHGFIAHKDNLESGTYYPIVRPGGPGGKWYSFDDGPNDSRVKCLTKREALDVHAGSASADGKETTAVAYFVFYIRKDLSDSYKNYRSLIWNVPNYVRYPNLYFSSAMPSEVTSVNPGPVEFQVIDSKLFKARRGPGFIDAFNLDEDKVGRIMITPEDTQRTVEKKVAELVGAEDPRQCKLWLMRPRTGCYNRPVLLSFDVLEPPGNLVEWIVPRDVDRKLWLHVIKKEDLPATPPPPPPPPAAADLVPPPPSSSASGMIPPPPPQADTIPPPPPAEPIPSPPLPTDATIPPPLPSADAPTSPPLPAATTPPPAGFHVPPPPPFDMEFANMPFQGSAEPDHDQDIIMSDSEEAPPAASHAVASEGSSESTPSHPPMPTTPANLNLPIVGTDTEMGGMMTHPPPNPPITVFGTHPPVVFFGGPPPPPPLSTFATENVYVFVKIFDPFNQRLVSKDSYFFKRSSKIEAALKEVFGTRTSALEIWEENGNAGDRILSRHKTFNSEDIDSPAILIAAPIIAEERQVKLAAEGKFANVKEYLRSCSNRHNFPDLCDGTFRLDYFSAEFYEGEMKNRKRHGTGKLITLSNEQYEGSFHLSQRNGKGKATFVNGDLYTGDWLADLQHGQGEFVEMKSGNKYSGGWQNGKKFGEGVTWWKNAQEAERLCDICLEGEKDTAFHDCGHVVACLACARQLTECPVCRRRVLSAVRLHFV</sequence>
<feature type="compositionally biased region" description="Acidic residues" evidence="5">
    <location>
        <begin position="298"/>
        <end position="309"/>
    </location>
</feature>
<dbReference type="GO" id="GO:0004843">
    <property type="term" value="F:cysteine-type deubiquitinase activity"/>
    <property type="evidence" value="ECO:0007669"/>
    <property type="project" value="InterPro"/>
</dbReference>
<feature type="domain" description="MATH" evidence="7">
    <location>
        <begin position="343"/>
        <end position="520"/>
    </location>
</feature>
<dbReference type="SUPFAM" id="SSF82185">
    <property type="entry name" value="Histone H3 K4-specific methyltransferase SET7/9 N-terminal domain"/>
    <property type="match status" value="1"/>
</dbReference>
<evidence type="ECO:0000256" key="4">
    <source>
        <dbReference type="PROSITE-ProRule" id="PRU00175"/>
    </source>
</evidence>
<evidence type="ECO:0000256" key="5">
    <source>
        <dbReference type="SAM" id="MobiDB-lite"/>
    </source>
</evidence>
<gene>
    <name evidence="8" type="ORF">K402DRAFT_396610</name>
</gene>